<reference evidence="2 3" key="1">
    <citation type="journal article" date="2014" name="Mol. Plant">
        <title>Chromosome Scale Genome Assembly and Transcriptome Profiling of Nannochloropsis gaditana in Nitrogen Depletion.</title>
        <authorList>
            <person name="Corteggiani Carpinelli E."/>
            <person name="Telatin A."/>
            <person name="Vitulo N."/>
            <person name="Forcato C."/>
            <person name="D'Angelo M."/>
            <person name="Schiavon R."/>
            <person name="Vezzi A."/>
            <person name="Giacometti G.M."/>
            <person name="Morosinotto T."/>
            <person name="Valle G."/>
        </authorList>
    </citation>
    <scope>NUCLEOTIDE SEQUENCE [LARGE SCALE GENOMIC DNA]</scope>
    <source>
        <strain evidence="2 3">B-31</strain>
    </source>
</reference>
<dbReference type="EMBL" id="AZIL01002132">
    <property type="protein sequence ID" value="EWM22641.1"/>
    <property type="molecule type" value="Genomic_DNA"/>
</dbReference>
<evidence type="ECO:0000256" key="1">
    <source>
        <dbReference type="SAM" id="Phobius"/>
    </source>
</evidence>
<gene>
    <name evidence="2" type="ORF">Naga_100023g10</name>
</gene>
<keyword evidence="1" id="KW-0472">Membrane</keyword>
<keyword evidence="1" id="KW-0812">Transmembrane</keyword>
<accession>W7TQG2</accession>
<protein>
    <submittedName>
        <fullName evidence="2">Uncharacterized protein</fullName>
    </submittedName>
</protein>
<feature type="transmembrane region" description="Helical" evidence="1">
    <location>
        <begin position="20"/>
        <end position="40"/>
    </location>
</feature>
<evidence type="ECO:0000313" key="3">
    <source>
        <dbReference type="Proteomes" id="UP000019335"/>
    </source>
</evidence>
<dbReference type="OrthoDB" id="10595515at2759"/>
<proteinExistence type="predicted"/>
<comment type="caution">
    <text evidence="2">The sequence shown here is derived from an EMBL/GenBank/DDBJ whole genome shotgun (WGS) entry which is preliminary data.</text>
</comment>
<name>W7TQG2_9STRA</name>
<organism evidence="2 3">
    <name type="scientific">Nannochloropsis gaditana</name>
    <dbReference type="NCBI Taxonomy" id="72520"/>
    <lineage>
        <taxon>Eukaryota</taxon>
        <taxon>Sar</taxon>
        <taxon>Stramenopiles</taxon>
        <taxon>Ochrophyta</taxon>
        <taxon>Eustigmatophyceae</taxon>
        <taxon>Eustigmatales</taxon>
        <taxon>Monodopsidaceae</taxon>
        <taxon>Nannochloropsis</taxon>
    </lineage>
</organism>
<sequence>MLSIYGLKNLKYISPGMSDMILYVASVAAMLAFLPMYYALKLHLSLTPAAVQYDALHNLALSARASTSPGDPLSFIESLSERQSVTRCEWEVMLSSQCRITAKESLASSGISKANEKYTLSQRLSLDAYEFAVTADFNDIEGTLERWRRVVAMRQNRILVPGRTAQIYSQLISVFLRADEFDFLRQVLQYVGLTPDIYLPRGQLFDLEKLSCRVAKGMLDIDLEQWQWEEHGRALGAPEPLSPREKGENIAEWLWKQVPPVGGRFELEFMVRDMILSLLRVGFREARERGLSSVVIKLPLPSKPSSPYFQIHIPRSSLELLRDFDAVSIGLDVNLK</sequence>
<keyword evidence="1" id="KW-1133">Transmembrane helix</keyword>
<dbReference type="AlphaFoldDB" id="W7TQG2"/>
<dbReference type="Proteomes" id="UP000019335">
    <property type="component" value="Unassembled WGS sequence"/>
</dbReference>
<keyword evidence="3" id="KW-1185">Reference proteome</keyword>
<evidence type="ECO:0000313" key="2">
    <source>
        <dbReference type="EMBL" id="EWM22641.1"/>
    </source>
</evidence>